<dbReference type="EMBL" id="GBRH01217279">
    <property type="protein sequence ID" value="JAD80616.1"/>
    <property type="molecule type" value="Transcribed_RNA"/>
</dbReference>
<organism evidence="1">
    <name type="scientific">Arundo donax</name>
    <name type="common">Giant reed</name>
    <name type="synonym">Donax arundinaceus</name>
    <dbReference type="NCBI Taxonomy" id="35708"/>
    <lineage>
        <taxon>Eukaryota</taxon>
        <taxon>Viridiplantae</taxon>
        <taxon>Streptophyta</taxon>
        <taxon>Embryophyta</taxon>
        <taxon>Tracheophyta</taxon>
        <taxon>Spermatophyta</taxon>
        <taxon>Magnoliopsida</taxon>
        <taxon>Liliopsida</taxon>
        <taxon>Poales</taxon>
        <taxon>Poaceae</taxon>
        <taxon>PACMAD clade</taxon>
        <taxon>Arundinoideae</taxon>
        <taxon>Arundineae</taxon>
        <taxon>Arundo</taxon>
    </lineage>
</organism>
<reference evidence="1" key="1">
    <citation type="submission" date="2014-09" db="EMBL/GenBank/DDBJ databases">
        <authorList>
            <person name="Magalhaes I.L.F."/>
            <person name="Oliveira U."/>
            <person name="Santos F.R."/>
            <person name="Vidigal T.H.D.A."/>
            <person name="Brescovit A.D."/>
            <person name="Santos A.J."/>
        </authorList>
    </citation>
    <scope>NUCLEOTIDE SEQUENCE</scope>
    <source>
        <tissue evidence="1">Shoot tissue taken approximately 20 cm above the soil surface</tissue>
    </source>
</reference>
<proteinExistence type="predicted"/>
<reference evidence="1" key="2">
    <citation type="journal article" date="2015" name="Data Brief">
        <title>Shoot transcriptome of the giant reed, Arundo donax.</title>
        <authorList>
            <person name="Barrero R.A."/>
            <person name="Guerrero F.D."/>
            <person name="Moolhuijzen P."/>
            <person name="Goolsby J.A."/>
            <person name="Tidwell J."/>
            <person name="Bellgard S.E."/>
            <person name="Bellgard M.I."/>
        </authorList>
    </citation>
    <scope>NUCLEOTIDE SEQUENCE</scope>
    <source>
        <tissue evidence="1">Shoot tissue taken approximately 20 cm above the soil surface</tissue>
    </source>
</reference>
<accession>A0A0A9CYI8</accession>
<protein>
    <submittedName>
        <fullName evidence="1">Uncharacterized protein</fullName>
    </submittedName>
</protein>
<name>A0A0A9CYI8_ARUDO</name>
<evidence type="ECO:0000313" key="1">
    <source>
        <dbReference type="EMBL" id="JAD80616.1"/>
    </source>
</evidence>
<sequence>MSMGTLYCKAEIRNKDISSITREKKIVSDRLVILTNKTALKHHCHCYSDYNCTIHNRIAYIERVAFQVFAIRS</sequence>
<dbReference type="AlphaFoldDB" id="A0A0A9CYI8"/>